<dbReference type="EMBL" id="CAEZSG010000037">
    <property type="protein sequence ID" value="CAB4534282.1"/>
    <property type="molecule type" value="Genomic_DNA"/>
</dbReference>
<evidence type="ECO:0000313" key="2">
    <source>
        <dbReference type="EMBL" id="CAB4632078.1"/>
    </source>
</evidence>
<dbReference type="Gene3D" id="3.90.79.10">
    <property type="entry name" value="Nucleoside Triphosphate Pyrophosphohydrolase"/>
    <property type="match status" value="1"/>
</dbReference>
<evidence type="ECO:0000313" key="1">
    <source>
        <dbReference type="EMBL" id="CAB4534282.1"/>
    </source>
</evidence>
<gene>
    <name evidence="1" type="ORF">UFOPK1413_00359</name>
    <name evidence="2" type="ORF">UFOPK1961_00831</name>
    <name evidence="3" type="ORF">UFOPK3339_00682</name>
</gene>
<evidence type="ECO:0000313" key="3">
    <source>
        <dbReference type="EMBL" id="CAB4866687.1"/>
    </source>
</evidence>
<dbReference type="AlphaFoldDB" id="A0A6J6J5K3"/>
<dbReference type="Pfam" id="PF16262">
    <property type="entry name" value="DUF4916"/>
    <property type="match status" value="1"/>
</dbReference>
<dbReference type="InterPro" id="IPR015797">
    <property type="entry name" value="NUDIX_hydrolase-like_dom_sf"/>
</dbReference>
<protein>
    <submittedName>
        <fullName evidence="2">Unannotated protein</fullName>
    </submittedName>
</protein>
<proteinExistence type="predicted"/>
<dbReference type="InterPro" id="IPR032582">
    <property type="entry name" value="DUF4916"/>
</dbReference>
<dbReference type="EMBL" id="CAEZVJ010000090">
    <property type="protein sequence ID" value="CAB4632078.1"/>
    <property type="molecule type" value="Genomic_DNA"/>
</dbReference>
<dbReference type="EMBL" id="CAFBLF010000089">
    <property type="protein sequence ID" value="CAB4866687.1"/>
    <property type="molecule type" value="Genomic_DNA"/>
</dbReference>
<organism evidence="2">
    <name type="scientific">freshwater metagenome</name>
    <dbReference type="NCBI Taxonomy" id="449393"/>
    <lineage>
        <taxon>unclassified sequences</taxon>
        <taxon>metagenomes</taxon>
        <taxon>ecological metagenomes</taxon>
    </lineage>
</organism>
<accession>A0A6J6J5K3</accession>
<dbReference type="SUPFAM" id="SSF55811">
    <property type="entry name" value="Nudix"/>
    <property type="match status" value="1"/>
</dbReference>
<sequence length="175" mass="19394">MSDVRTPDPAWFSDEEFEGVRRRLPLLYVEAVPVRLDDDGFVTEVGLLIRVDEYGEMRSALVAGRVKFGESVRDALSRNLEKDLGALAFPRLPNSVVPATVAEYFPFPGRLVDERQHAVSLVFVVPVTGEAQPRQDALDIRWIPVQDAVRESIDGEFVGGRGAVLRAALATVSFR</sequence>
<name>A0A6J6J5K3_9ZZZZ</name>
<reference evidence="2" key="1">
    <citation type="submission" date="2020-05" db="EMBL/GenBank/DDBJ databases">
        <authorList>
            <person name="Chiriac C."/>
            <person name="Salcher M."/>
            <person name="Ghai R."/>
            <person name="Kavagutti S V."/>
        </authorList>
    </citation>
    <scope>NUCLEOTIDE SEQUENCE</scope>
</reference>